<dbReference type="AlphaFoldDB" id="A0AAD7EDW0"/>
<evidence type="ECO:0000313" key="2">
    <source>
        <dbReference type="EMBL" id="KAJ7312876.1"/>
    </source>
</evidence>
<gene>
    <name evidence="2" type="ORF">DFH08DRAFT_1087431</name>
</gene>
<dbReference type="EMBL" id="JARIHO010000069">
    <property type="protein sequence ID" value="KAJ7312876.1"/>
    <property type="molecule type" value="Genomic_DNA"/>
</dbReference>
<reference evidence="2" key="1">
    <citation type="submission" date="2023-03" db="EMBL/GenBank/DDBJ databases">
        <title>Massive genome expansion in bonnet fungi (Mycena s.s.) driven by repeated elements and novel gene families across ecological guilds.</title>
        <authorList>
            <consortium name="Lawrence Berkeley National Laboratory"/>
            <person name="Harder C.B."/>
            <person name="Miyauchi S."/>
            <person name="Viragh M."/>
            <person name="Kuo A."/>
            <person name="Thoen E."/>
            <person name="Andreopoulos B."/>
            <person name="Lu D."/>
            <person name="Skrede I."/>
            <person name="Drula E."/>
            <person name="Henrissat B."/>
            <person name="Morin E."/>
            <person name="Kohler A."/>
            <person name="Barry K."/>
            <person name="LaButti K."/>
            <person name="Morin E."/>
            <person name="Salamov A."/>
            <person name="Lipzen A."/>
            <person name="Mereny Z."/>
            <person name="Hegedus B."/>
            <person name="Baldrian P."/>
            <person name="Stursova M."/>
            <person name="Weitz H."/>
            <person name="Taylor A."/>
            <person name="Grigoriev I.V."/>
            <person name="Nagy L.G."/>
            <person name="Martin F."/>
            <person name="Kauserud H."/>
        </authorList>
    </citation>
    <scope>NUCLEOTIDE SEQUENCE</scope>
    <source>
        <strain evidence="2">CBHHK002</strain>
    </source>
</reference>
<accession>A0AAD7EDW0</accession>
<keyword evidence="3" id="KW-1185">Reference proteome</keyword>
<protein>
    <recommendedName>
        <fullName evidence="4">Arrestin-like N-terminal domain-containing protein</fullName>
    </recommendedName>
</protein>
<sequence length="648" mass="70827">MGLSNTPRHDRPPISSKGIRLRDQYQSRGAGQTWGFLVSRESDPGEPMSSSPTAVNFSCLHFSLRTFDVKVFIQSNMIHLANAVFSAEFARCYGDKGLVSIAVNPGNIGTNLSKDAFGLAYTYLGTASGLLTSGECLDSCGQALRTPEGAALNGKPEVTNWSQRATLAPTSFQSSAQSLLVIGMSLLHEAPPPSYDPSEGLAAAADSELPIYSGCILPSRCTTSTAQPAAPKEFSYEIKDYSAKPWATLTLLGHPILSSTTPTFIDRSEITGSLKLNLRSPDPIKSITIFVRGYLLIFEDPHKHSKFFRLQKLVWTSSMGDPRAPGTSTAGSLKTWTEKLKGNYELSFSINIPEFAESPNGEERFRLPHTFTDRASRGSIEYYLELRISRGKLRSDDRIMTPFGLFILRPPSPPSQLQQLAYRSNIRIPGPHSDPDGWHALEPVQVEGKLFGERTVNAKCTVFLAKPLCYTRSTSIPCAMTIETDDSQVADVLASIKSAALYLQRCVRCTFGYSSTNVSPCGQAVWWPAPDAAMAHLGNATQRHIMGEIHLRRDLHPSTAIKQFQVEARTVILDAYAVAVFPPTAVAFKPHSTGPFITQTVEIVTGHAEGVRARTATIPPAKESSDPFVERYYESVAGPKPRRPLRGP</sequence>
<evidence type="ECO:0008006" key="4">
    <source>
        <dbReference type="Google" id="ProtNLM"/>
    </source>
</evidence>
<dbReference type="Gene3D" id="2.60.40.640">
    <property type="match status" value="1"/>
</dbReference>
<organism evidence="2 3">
    <name type="scientific">Mycena albidolilacea</name>
    <dbReference type="NCBI Taxonomy" id="1033008"/>
    <lineage>
        <taxon>Eukaryota</taxon>
        <taxon>Fungi</taxon>
        <taxon>Dikarya</taxon>
        <taxon>Basidiomycota</taxon>
        <taxon>Agaricomycotina</taxon>
        <taxon>Agaricomycetes</taxon>
        <taxon>Agaricomycetidae</taxon>
        <taxon>Agaricales</taxon>
        <taxon>Marasmiineae</taxon>
        <taxon>Mycenaceae</taxon>
        <taxon>Mycena</taxon>
    </lineage>
</organism>
<feature type="region of interest" description="Disordered" evidence="1">
    <location>
        <begin position="1"/>
        <end position="20"/>
    </location>
</feature>
<proteinExistence type="predicted"/>
<dbReference type="InterPro" id="IPR014752">
    <property type="entry name" value="Arrestin-like_C"/>
</dbReference>
<name>A0AAD7EDW0_9AGAR</name>
<dbReference type="Proteomes" id="UP001218218">
    <property type="component" value="Unassembled WGS sequence"/>
</dbReference>
<evidence type="ECO:0000313" key="3">
    <source>
        <dbReference type="Proteomes" id="UP001218218"/>
    </source>
</evidence>
<evidence type="ECO:0000256" key="1">
    <source>
        <dbReference type="SAM" id="MobiDB-lite"/>
    </source>
</evidence>
<comment type="caution">
    <text evidence="2">The sequence shown here is derived from an EMBL/GenBank/DDBJ whole genome shotgun (WGS) entry which is preliminary data.</text>
</comment>